<dbReference type="Gene3D" id="3.30.70.100">
    <property type="match status" value="1"/>
</dbReference>
<evidence type="ECO:0000259" key="1">
    <source>
        <dbReference type="PROSITE" id="PS51725"/>
    </source>
</evidence>
<dbReference type="SUPFAM" id="SSF54909">
    <property type="entry name" value="Dimeric alpha+beta barrel"/>
    <property type="match status" value="1"/>
</dbReference>
<accession>A0A1X7HA14</accession>
<dbReference type="EMBL" id="LT840184">
    <property type="protein sequence ID" value="SMF82395.1"/>
    <property type="molecule type" value="Genomic_DNA"/>
</dbReference>
<evidence type="ECO:0000313" key="2">
    <source>
        <dbReference type="EMBL" id="SMF82395.1"/>
    </source>
</evidence>
<dbReference type="InterPro" id="IPR007138">
    <property type="entry name" value="ABM_dom"/>
</dbReference>
<keyword evidence="2" id="KW-0503">Monooxygenase</keyword>
<keyword evidence="2" id="KW-0560">Oxidoreductase</keyword>
<dbReference type="Proteomes" id="UP000192940">
    <property type="component" value="Chromosome I"/>
</dbReference>
<protein>
    <submittedName>
        <fullName evidence="2">Heme-degrading monooxygenase HmoA</fullName>
    </submittedName>
</protein>
<sequence length="112" mass="13350">MILEAATLYIKPGAINDFESVFRSAYGIISKMQGYLGHELYKCIENKDEYILLIRWNAIHDRSIGLRHSPEYKEWNALLQPFYDPQPEVKHYIDIPVEGREYEREKRMNKDE</sequence>
<keyword evidence="3" id="KW-1185">Reference proteome</keyword>
<dbReference type="AlphaFoldDB" id="A0A1X7HA14"/>
<feature type="domain" description="ABM" evidence="1">
    <location>
        <begin position="2"/>
        <end position="93"/>
    </location>
</feature>
<dbReference type="Pfam" id="PF03992">
    <property type="entry name" value="ABM"/>
    <property type="match status" value="1"/>
</dbReference>
<organism evidence="2 3">
    <name type="scientific">Paenibacillus uliginis N3/975</name>
    <dbReference type="NCBI Taxonomy" id="1313296"/>
    <lineage>
        <taxon>Bacteria</taxon>
        <taxon>Bacillati</taxon>
        <taxon>Bacillota</taxon>
        <taxon>Bacilli</taxon>
        <taxon>Bacillales</taxon>
        <taxon>Paenibacillaceae</taxon>
        <taxon>Paenibacillus</taxon>
    </lineage>
</organism>
<evidence type="ECO:0000313" key="3">
    <source>
        <dbReference type="Proteomes" id="UP000192940"/>
    </source>
</evidence>
<dbReference type="InterPro" id="IPR011008">
    <property type="entry name" value="Dimeric_a/b-barrel"/>
</dbReference>
<dbReference type="RefSeq" id="WP_208919133.1">
    <property type="nucleotide sequence ID" value="NZ_LT840184.1"/>
</dbReference>
<dbReference type="GO" id="GO:0004497">
    <property type="term" value="F:monooxygenase activity"/>
    <property type="evidence" value="ECO:0007669"/>
    <property type="project" value="UniProtKB-KW"/>
</dbReference>
<dbReference type="STRING" id="1313296.SAMN05661091_2175"/>
<name>A0A1X7HA14_9BACL</name>
<dbReference type="PROSITE" id="PS51725">
    <property type="entry name" value="ABM"/>
    <property type="match status" value="1"/>
</dbReference>
<reference evidence="2 3" key="1">
    <citation type="submission" date="2017-04" db="EMBL/GenBank/DDBJ databases">
        <authorList>
            <person name="Afonso C.L."/>
            <person name="Miller P.J."/>
            <person name="Scott M.A."/>
            <person name="Spackman E."/>
            <person name="Goraichik I."/>
            <person name="Dimitrov K.M."/>
            <person name="Suarez D.L."/>
            <person name="Swayne D.E."/>
        </authorList>
    </citation>
    <scope>NUCLEOTIDE SEQUENCE [LARGE SCALE GENOMIC DNA]</scope>
    <source>
        <strain evidence="2 3">N3/975</strain>
    </source>
</reference>
<proteinExistence type="predicted"/>
<gene>
    <name evidence="2" type="ORF">SAMN05661091_2175</name>
</gene>